<evidence type="ECO:0000256" key="2">
    <source>
        <dbReference type="SAM" id="MobiDB-lite"/>
    </source>
</evidence>
<sequence>MGPRQLRRRSGSLGDDPYAVLGLRPDATQRDITRSRHALEKTMHPDRLVDKKITDEQRDLMKERLEAVREAYAKIGTPEDRARYDDARARAASRAAAAQARRERGGRSGMYERRRKQSGGEGAEAHTGVEATFGVSSLANCLTFGLWGASSDDGGGDGGPGIADSCSELFGIDVRQLLLCLRPPCLPRPDEAAAAHAKARWRTMAADVIAARWLQRAERRRELEAELDRSEALSAIASEAMSSEVAIGLSEQEAAQLEALRSSVRLASLAEEGWAQTAGCAEIPIGLSEVDAIEIIELRETERLRGLAEEALDYGAERPIGLSEDEADALEELNRLLRAQAAAEQAEARG</sequence>
<evidence type="ECO:0000256" key="1">
    <source>
        <dbReference type="SAM" id="Coils"/>
    </source>
</evidence>
<name>A0A0D3K721_EMIH1</name>
<protein>
    <recommendedName>
        <fullName evidence="3">J domain-containing protein</fullName>
    </recommendedName>
</protein>
<dbReference type="CDD" id="cd06257">
    <property type="entry name" value="DnaJ"/>
    <property type="match status" value="1"/>
</dbReference>
<dbReference type="GeneID" id="17276829"/>
<reference evidence="4" key="2">
    <citation type="submission" date="2024-10" db="UniProtKB">
        <authorList>
            <consortium name="EnsemblProtists"/>
        </authorList>
    </citation>
    <scope>IDENTIFICATION</scope>
</reference>
<feature type="coiled-coil region" evidence="1">
    <location>
        <begin position="320"/>
        <end position="349"/>
    </location>
</feature>
<dbReference type="EnsemblProtists" id="EOD31556">
    <property type="protein sequence ID" value="EOD31556"/>
    <property type="gene ID" value="EMIHUDRAFT_112748"/>
</dbReference>
<proteinExistence type="predicted"/>
<dbReference type="AlphaFoldDB" id="A0A0D3K721"/>
<feature type="region of interest" description="Disordered" evidence="2">
    <location>
        <begin position="93"/>
        <end position="125"/>
    </location>
</feature>
<dbReference type="InterPro" id="IPR001623">
    <property type="entry name" value="DnaJ_domain"/>
</dbReference>
<dbReference type="PROSITE" id="PS50076">
    <property type="entry name" value="DNAJ_2"/>
    <property type="match status" value="1"/>
</dbReference>
<dbReference type="Pfam" id="PF00226">
    <property type="entry name" value="DnaJ"/>
    <property type="match status" value="1"/>
</dbReference>
<evidence type="ECO:0000313" key="5">
    <source>
        <dbReference type="Proteomes" id="UP000013827"/>
    </source>
</evidence>
<reference evidence="5" key="1">
    <citation type="journal article" date="2013" name="Nature">
        <title>Pan genome of the phytoplankton Emiliania underpins its global distribution.</title>
        <authorList>
            <person name="Read B.A."/>
            <person name="Kegel J."/>
            <person name="Klute M.J."/>
            <person name="Kuo A."/>
            <person name="Lefebvre S.C."/>
            <person name="Maumus F."/>
            <person name="Mayer C."/>
            <person name="Miller J."/>
            <person name="Monier A."/>
            <person name="Salamov A."/>
            <person name="Young J."/>
            <person name="Aguilar M."/>
            <person name="Claverie J.M."/>
            <person name="Frickenhaus S."/>
            <person name="Gonzalez K."/>
            <person name="Herman E.K."/>
            <person name="Lin Y.C."/>
            <person name="Napier J."/>
            <person name="Ogata H."/>
            <person name="Sarno A.F."/>
            <person name="Shmutz J."/>
            <person name="Schroeder D."/>
            <person name="de Vargas C."/>
            <person name="Verret F."/>
            <person name="von Dassow P."/>
            <person name="Valentin K."/>
            <person name="Van de Peer Y."/>
            <person name="Wheeler G."/>
            <person name="Dacks J.B."/>
            <person name="Delwiche C.F."/>
            <person name="Dyhrman S.T."/>
            <person name="Glockner G."/>
            <person name="John U."/>
            <person name="Richards T."/>
            <person name="Worden A.Z."/>
            <person name="Zhang X."/>
            <person name="Grigoriev I.V."/>
            <person name="Allen A.E."/>
            <person name="Bidle K."/>
            <person name="Borodovsky M."/>
            <person name="Bowler C."/>
            <person name="Brownlee C."/>
            <person name="Cock J.M."/>
            <person name="Elias M."/>
            <person name="Gladyshev V.N."/>
            <person name="Groth M."/>
            <person name="Guda C."/>
            <person name="Hadaegh A."/>
            <person name="Iglesias-Rodriguez M.D."/>
            <person name="Jenkins J."/>
            <person name="Jones B.M."/>
            <person name="Lawson T."/>
            <person name="Leese F."/>
            <person name="Lindquist E."/>
            <person name="Lobanov A."/>
            <person name="Lomsadze A."/>
            <person name="Malik S.B."/>
            <person name="Marsh M.E."/>
            <person name="Mackinder L."/>
            <person name="Mock T."/>
            <person name="Mueller-Roeber B."/>
            <person name="Pagarete A."/>
            <person name="Parker M."/>
            <person name="Probert I."/>
            <person name="Quesneville H."/>
            <person name="Raines C."/>
            <person name="Rensing S.A."/>
            <person name="Riano-Pachon D.M."/>
            <person name="Richier S."/>
            <person name="Rokitta S."/>
            <person name="Shiraiwa Y."/>
            <person name="Soanes D.M."/>
            <person name="van der Giezen M."/>
            <person name="Wahlund T.M."/>
            <person name="Williams B."/>
            <person name="Wilson W."/>
            <person name="Wolfe G."/>
            <person name="Wurch L.L."/>
        </authorList>
    </citation>
    <scope>NUCLEOTIDE SEQUENCE</scope>
</reference>
<dbReference type="SUPFAM" id="SSF46565">
    <property type="entry name" value="Chaperone J-domain"/>
    <property type="match status" value="1"/>
</dbReference>
<feature type="region of interest" description="Disordered" evidence="2">
    <location>
        <begin position="1"/>
        <end position="21"/>
    </location>
</feature>
<evidence type="ECO:0000313" key="4">
    <source>
        <dbReference type="EnsemblProtists" id="EOD31556"/>
    </source>
</evidence>
<feature type="domain" description="J" evidence="3">
    <location>
        <begin position="16"/>
        <end position="88"/>
    </location>
</feature>
<keyword evidence="5" id="KW-1185">Reference proteome</keyword>
<keyword evidence="1" id="KW-0175">Coiled coil</keyword>
<dbReference type="InterPro" id="IPR036869">
    <property type="entry name" value="J_dom_sf"/>
</dbReference>
<feature type="compositionally biased region" description="Basic and acidic residues" evidence="2">
    <location>
        <begin position="100"/>
        <end position="112"/>
    </location>
</feature>
<dbReference type="Gene3D" id="1.10.287.110">
    <property type="entry name" value="DnaJ domain"/>
    <property type="match status" value="1"/>
</dbReference>
<dbReference type="STRING" id="2903.R1F863"/>
<accession>A0A0D3K721</accession>
<feature type="compositionally biased region" description="Basic residues" evidence="2">
    <location>
        <begin position="1"/>
        <end position="10"/>
    </location>
</feature>
<dbReference type="Proteomes" id="UP000013827">
    <property type="component" value="Unassembled WGS sequence"/>
</dbReference>
<dbReference type="HOGENOM" id="CLU_853729_0_0_1"/>
<dbReference type="PaxDb" id="2903-EOD31556"/>
<dbReference type="RefSeq" id="XP_005783985.1">
    <property type="nucleotide sequence ID" value="XM_005783928.1"/>
</dbReference>
<organism evidence="4 5">
    <name type="scientific">Emiliania huxleyi (strain CCMP1516)</name>
    <dbReference type="NCBI Taxonomy" id="280463"/>
    <lineage>
        <taxon>Eukaryota</taxon>
        <taxon>Haptista</taxon>
        <taxon>Haptophyta</taxon>
        <taxon>Prymnesiophyceae</taxon>
        <taxon>Isochrysidales</taxon>
        <taxon>Noelaerhabdaceae</taxon>
        <taxon>Emiliania</taxon>
    </lineage>
</organism>
<evidence type="ECO:0000259" key="3">
    <source>
        <dbReference type="PROSITE" id="PS50076"/>
    </source>
</evidence>
<dbReference type="SMART" id="SM00271">
    <property type="entry name" value="DnaJ"/>
    <property type="match status" value="1"/>
</dbReference>
<dbReference type="KEGG" id="ehx:EMIHUDRAFT_112748"/>